<evidence type="ECO:0000259" key="6">
    <source>
        <dbReference type="Pfam" id="PF10566"/>
    </source>
</evidence>
<reference evidence="9 10" key="2">
    <citation type="submission" date="2008-04" db="EMBL/GenBank/DDBJ databases">
        <authorList>
            <person name="Fulton L."/>
            <person name="Clifton S."/>
            <person name="Fulton B."/>
            <person name="Xu J."/>
            <person name="Minx P."/>
            <person name="Pepin K.H."/>
            <person name="Johnson M."/>
            <person name="Thiruvilangam P."/>
            <person name="Bhonagiri V."/>
            <person name="Nash W.E."/>
            <person name="Mardis E.R."/>
            <person name="Wilson R.K."/>
        </authorList>
    </citation>
    <scope>NUCLEOTIDE SEQUENCE [LARGE SCALE GENOMIC DNA]</scope>
    <source>
        <strain evidence="9 10">DSM 17136</strain>
    </source>
</reference>
<evidence type="ECO:0000256" key="1">
    <source>
        <dbReference type="ARBA" id="ARBA00001913"/>
    </source>
</evidence>
<dbReference type="eggNOG" id="COG4948">
    <property type="taxonomic scope" value="Bacteria"/>
</dbReference>
<name>B3JM28_9BACT</name>
<dbReference type="Gene3D" id="2.70.98.10">
    <property type="match status" value="1"/>
</dbReference>
<dbReference type="InterPro" id="IPR013780">
    <property type="entry name" value="Glyco_hydro_b"/>
</dbReference>
<evidence type="ECO:0008006" key="11">
    <source>
        <dbReference type="Google" id="ProtNLM"/>
    </source>
</evidence>
<gene>
    <name evidence="9" type="ORF">BACCOP_02979</name>
</gene>
<dbReference type="InterPro" id="IPR029486">
    <property type="entry name" value="GH97_N"/>
</dbReference>
<dbReference type="GO" id="GO:0030246">
    <property type="term" value="F:carbohydrate binding"/>
    <property type="evidence" value="ECO:0007669"/>
    <property type="project" value="InterPro"/>
</dbReference>
<feature type="domain" description="Glycosyl-hydrolase 97 C-terminal oligomerisation" evidence="8">
    <location>
        <begin position="558"/>
        <end position="655"/>
    </location>
</feature>
<evidence type="ECO:0000259" key="8">
    <source>
        <dbReference type="Pfam" id="PF14509"/>
    </source>
</evidence>
<dbReference type="InterPro" id="IPR013785">
    <property type="entry name" value="Aldolase_TIM"/>
</dbReference>
<dbReference type="Gene3D" id="3.20.20.70">
    <property type="entry name" value="Aldolase class I"/>
    <property type="match status" value="1"/>
</dbReference>
<evidence type="ECO:0000256" key="4">
    <source>
        <dbReference type="ARBA" id="ARBA00022837"/>
    </source>
</evidence>
<organism evidence="9 10">
    <name type="scientific">Phocaeicola coprocola DSM 17136</name>
    <dbReference type="NCBI Taxonomy" id="470145"/>
    <lineage>
        <taxon>Bacteria</taxon>
        <taxon>Pseudomonadati</taxon>
        <taxon>Bacteroidota</taxon>
        <taxon>Bacteroidia</taxon>
        <taxon>Bacteroidales</taxon>
        <taxon>Bacteroidaceae</taxon>
        <taxon>Phocaeicola</taxon>
    </lineage>
</organism>
<dbReference type="Pfam" id="PF14508">
    <property type="entry name" value="GH97_N"/>
    <property type="match status" value="1"/>
</dbReference>
<keyword evidence="4" id="KW-0106">Calcium</keyword>
<feature type="domain" description="Glycosyl-hydrolase 97 N-terminal" evidence="7">
    <location>
        <begin position="33"/>
        <end position="291"/>
    </location>
</feature>
<feature type="domain" description="Glycosyl-hydrolase 97 catalytic" evidence="6">
    <location>
        <begin position="309"/>
        <end position="463"/>
    </location>
</feature>
<keyword evidence="5" id="KW-0326">Glycosidase</keyword>
<evidence type="ECO:0000256" key="5">
    <source>
        <dbReference type="ARBA" id="ARBA00023295"/>
    </source>
</evidence>
<dbReference type="HOGENOM" id="CLU_011166_0_0_10"/>
<dbReference type="InterPro" id="IPR019563">
    <property type="entry name" value="GH97_catalytic"/>
</dbReference>
<evidence type="ECO:0000313" key="10">
    <source>
        <dbReference type="Proteomes" id="UP000003146"/>
    </source>
</evidence>
<proteinExistence type="predicted"/>
<dbReference type="InterPro" id="IPR052720">
    <property type="entry name" value="Glycosyl_hydrolase_97"/>
</dbReference>
<evidence type="ECO:0000256" key="3">
    <source>
        <dbReference type="ARBA" id="ARBA00022801"/>
    </source>
</evidence>
<sequence length="657" mass="75579">MDDKNAMRKGMLLFGFLGIFCCCSNVQGRSLDVQSPDGKLKVVIDLKEKIYYSVISQNDTILKDCTLSMTLSDNVLGAKPSLQNIKRGKIDKEVLRPIPLKNALVRNHCNTLRMNMKGNYSVEFRAYDNGIAYRFVTDRKNELEILDEEFTIHFPTNYWAHLSKTSGFKTSYENPYSHLNTMDYKSSDEMSYFPVLLESPQGYNILISEADLDDYPCMFVKGTDKNGLTAVFPKCPLEFGDDGDRSVKILKEANYIAKTEGKRTFPWRFFMISSDDKDILSNEMVYNLSSPCELEDYSWVKPGQVSWEWWNGATPYGPDVNFVSGFNMDTYKYFIDFAAKYHIPYILMDEGWALSTRDPYTPNPQVNVHEIIRYGKEKGVGVLLWLTWLTVENHFDVFKTFSDWGVAGIKIDFMDRSDQWMVNYYERVAKEAAKYHLLIDFHGSFKPAGLEYRYPNILSYEGVRGMEQMGGCYPDNSLYLPFMRNAVGPMDYTPGAMISMQPEVYRADRPNAASIGTRAYQLALYVVFESGVQMLADNPTLYYRNPDCTDFITKVPVTWDETKILDAKIGEYVVLARRKGDKWFIGAICNGKEASRRFTLSFDFLDKDRTYRMTSFEDGINADRQAMDYRKKEHQVNSSDKLNIKLVRNGGWAAVVE</sequence>
<dbReference type="Pfam" id="PF14509">
    <property type="entry name" value="GH97_C"/>
    <property type="match status" value="1"/>
</dbReference>
<dbReference type="PANTHER" id="PTHR35803">
    <property type="entry name" value="GLUCAN 1,4-ALPHA-GLUCOSIDASE SUSB-RELATED"/>
    <property type="match status" value="1"/>
</dbReference>
<comment type="cofactor">
    <cofactor evidence="1">
        <name>Ca(2+)</name>
        <dbReference type="ChEBI" id="CHEBI:29108"/>
    </cofactor>
</comment>
<dbReference type="EMBL" id="ABIY02000108">
    <property type="protein sequence ID" value="EDU99931.1"/>
    <property type="molecule type" value="Genomic_DNA"/>
</dbReference>
<dbReference type="STRING" id="470145.BACCOP_02979"/>
<dbReference type="InterPro" id="IPR014718">
    <property type="entry name" value="GH-type_carb-bd"/>
</dbReference>
<evidence type="ECO:0000259" key="7">
    <source>
        <dbReference type="Pfam" id="PF14508"/>
    </source>
</evidence>
<keyword evidence="3" id="KW-0378">Hydrolase</keyword>
<dbReference type="GO" id="GO:0016798">
    <property type="term" value="F:hydrolase activity, acting on glycosyl bonds"/>
    <property type="evidence" value="ECO:0007669"/>
    <property type="project" value="UniProtKB-KW"/>
</dbReference>
<accession>B3JM28</accession>
<evidence type="ECO:0000256" key="2">
    <source>
        <dbReference type="ARBA" id="ARBA00011245"/>
    </source>
</evidence>
<dbReference type="AlphaFoldDB" id="B3JM28"/>
<dbReference type="Proteomes" id="UP000003146">
    <property type="component" value="Unassembled WGS sequence"/>
</dbReference>
<reference evidence="9 10" key="1">
    <citation type="submission" date="2008-04" db="EMBL/GenBank/DDBJ databases">
        <title>Draft genome sequence of Bacteroides coprocola (DSM 17136).</title>
        <authorList>
            <person name="Sudarsanam P."/>
            <person name="Ley R."/>
            <person name="Guruge J."/>
            <person name="Turnbaugh P.J."/>
            <person name="Mahowald M."/>
            <person name="Liep D."/>
            <person name="Gordon J."/>
        </authorList>
    </citation>
    <scope>NUCLEOTIDE SEQUENCE [LARGE SCALE GENOMIC DNA]</scope>
    <source>
        <strain evidence="9 10">DSM 17136</strain>
    </source>
</reference>
<dbReference type="PANTHER" id="PTHR35803:SF2">
    <property type="entry name" value="RETAINING ALPHA-GALACTOSIDASE"/>
    <property type="match status" value="1"/>
</dbReference>
<dbReference type="InterPro" id="IPR029483">
    <property type="entry name" value="GH97_C"/>
</dbReference>
<dbReference type="InterPro" id="IPR017853">
    <property type="entry name" value="GH"/>
</dbReference>
<dbReference type="Pfam" id="PF10566">
    <property type="entry name" value="Glyco_hydro_97"/>
    <property type="match status" value="1"/>
</dbReference>
<comment type="caution">
    <text evidence="9">The sequence shown here is derived from an EMBL/GenBank/DDBJ whole genome shotgun (WGS) entry which is preliminary data.</text>
</comment>
<dbReference type="Gene3D" id="2.60.40.1180">
    <property type="entry name" value="Golgi alpha-mannosidase II"/>
    <property type="match status" value="1"/>
</dbReference>
<comment type="subunit">
    <text evidence="2">Monomer.</text>
</comment>
<evidence type="ECO:0000313" key="9">
    <source>
        <dbReference type="EMBL" id="EDU99931.1"/>
    </source>
</evidence>
<dbReference type="SUPFAM" id="SSF51445">
    <property type="entry name" value="(Trans)glycosidases"/>
    <property type="match status" value="1"/>
</dbReference>
<protein>
    <recommendedName>
        <fullName evidence="11">Glycoside hydrolase family 97 protein</fullName>
    </recommendedName>
</protein>